<name>A0A1I6Q038_9RHOB</name>
<proteinExistence type="predicted"/>
<gene>
    <name evidence="2" type="ORF">SAMN04488050_101875</name>
</gene>
<evidence type="ECO:0000259" key="1">
    <source>
        <dbReference type="Pfam" id="PF13769"/>
    </source>
</evidence>
<evidence type="ECO:0000313" key="3">
    <source>
        <dbReference type="Proteomes" id="UP000199392"/>
    </source>
</evidence>
<dbReference type="Pfam" id="PF13769">
    <property type="entry name" value="Virulence_fact"/>
    <property type="match status" value="1"/>
</dbReference>
<accession>A0A1I6Q038</accession>
<dbReference type="AlphaFoldDB" id="A0A1I6Q038"/>
<dbReference type="EMBL" id="FOZW01000001">
    <property type="protein sequence ID" value="SFS45859.1"/>
    <property type="molecule type" value="Genomic_DNA"/>
</dbReference>
<reference evidence="3" key="1">
    <citation type="submission" date="2016-10" db="EMBL/GenBank/DDBJ databases">
        <authorList>
            <person name="Varghese N."/>
            <person name="Submissions S."/>
        </authorList>
    </citation>
    <scope>NUCLEOTIDE SEQUENCE [LARGE SCALE GENOMIC DNA]</scope>
    <source>
        <strain evidence="3">DSM 26894</strain>
    </source>
</reference>
<evidence type="ECO:0000313" key="2">
    <source>
        <dbReference type="EMBL" id="SFS45859.1"/>
    </source>
</evidence>
<feature type="domain" description="Virulence factor" evidence="1">
    <location>
        <begin position="8"/>
        <end position="92"/>
    </location>
</feature>
<dbReference type="InterPro" id="IPR025989">
    <property type="entry name" value="Virulence_F_dom"/>
</dbReference>
<dbReference type="OrthoDB" id="7359147at2"/>
<dbReference type="STRING" id="311180.SAMN04488050_101875"/>
<organism evidence="2 3">
    <name type="scientific">Alloyangia pacifica</name>
    <dbReference type="NCBI Taxonomy" id="311180"/>
    <lineage>
        <taxon>Bacteria</taxon>
        <taxon>Pseudomonadati</taxon>
        <taxon>Pseudomonadota</taxon>
        <taxon>Alphaproteobacteria</taxon>
        <taxon>Rhodobacterales</taxon>
        <taxon>Roseobacteraceae</taxon>
        <taxon>Alloyangia</taxon>
    </lineage>
</organism>
<dbReference type="RefSeq" id="WP_092422298.1">
    <property type="nucleotide sequence ID" value="NZ_FNCL01000002.1"/>
</dbReference>
<keyword evidence="3" id="KW-1185">Reference proteome</keyword>
<sequence length="108" mass="11938">MTEITILYWRDIPAQVIAGTGRKAAKRVLPARFEAAIDRAAMRSGARESDAYLDAWRRAPDAPRDGAPQEIAEALAARLDEDYGPERLAALVEQDGWAERPDHAKGPR</sequence>
<protein>
    <submittedName>
        <fullName evidence="2">Virulence factor</fullName>
    </submittedName>
</protein>
<dbReference type="Proteomes" id="UP000199392">
    <property type="component" value="Unassembled WGS sequence"/>
</dbReference>